<protein>
    <recommendedName>
        <fullName evidence="3">MotA/TolQ/ExbB proton channel domain-containing protein</fullName>
    </recommendedName>
</protein>
<evidence type="ECO:0000256" key="1">
    <source>
        <dbReference type="SAM" id="Phobius"/>
    </source>
</evidence>
<gene>
    <name evidence="2" type="ORF">METZ01_LOCUS302554</name>
</gene>
<keyword evidence="1" id="KW-0812">Transmembrane</keyword>
<keyword evidence="1" id="KW-0472">Membrane</keyword>
<accession>A0A382MM48</accession>
<name>A0A382MM48_9ZZZZ</name>
<feature type="transmembrane region" description="Helical" evidence="1">
    <location>
        <begin position="20"/>
        <end position="40"/>
    </location>
</feature>
<proteinExistence type="predicted"/>
<sequence>MNETFALNTGISLIDKGGPVMLVLLALSIIALTILLLKLYQFIRSRLRNTAFIDQTIMLLHDEGNKAALQSLAGNPHPIARVMDTTLTAGSDK</sequence>
<evidence type="ECO:0008006" key="3">
    <source>
        <dbReference type="Google" id="ProtNLM"/>
    </source>
</evidence>
<dbReference type="AlphaFoldDB" id="A0A382MM48"/>
<dbReference type="EMBL" id="UINC01094453">
    <property type="protein sequence ID" value="SVC49700.1"/>
    <property type="molecule type" value="Genomic_DNA"/>
</dbReference>
<feature type="non-terminal residue" evidence="2">
    <location>
        <position position="93"/>
    </location>
</feature>
<evidence type="ECO:0000313" key="2">
    <source>
        <dbReference type="EMBL" id="SVC49700.1"/>
    </source>
</evidence>
<reference evidence="2" key="1">
    <citation type="submission" date="2018-05" db="EMBL/GenBank/DDBJ databases">
        <authorList>
            <person name="Lanie J.A."/>
            <person name="Ng W.-L."/>
            <person name="Kazmierczak K.M."/>
            <person name="Andrzejewski T.M."/>
            <person name="Davidsen T.M."/>
            <person name="Wayne K.J."/>
            <person name="Tettelin H."/>
            <person name="Glass J.I."/>
            <person name="Rusch D."/>
            <person name="Podicherti R."/>
            <person name="Tsui H.-C.T."/>
            <person name="Winkler M.E."/>
        </authorList>
    </citation>
    <scope>NUCLEOTIDE SEQUENCE</scope>
</reference>
<organism evidence="2">
    <name type="scientific">marine metagenome</name>
    <dbReference type="NCBI Taxonomy" id="408172"/>
    <lineage>
        <taxon>unclassified sequences</taxon>
        <taxon>metagenomes</taxon>
        <taxon>ecological metagenomes</taxon>
    </lineage>
</organism>
<keyword evidence="1" id="KW-1133">Transmembrane helix</keyword>